<reference evidence="2 3" key="1">
    <citation type="journal article" date="2020" name="bioRxiv">
        <title>Whole genome comparisons of ergot fungi reveals the divergence and evolution of species within the genus Claviceps are the result of varying mechanisms driving genome evolution and host range expansion.</title>
        <authorList>
            <person name="Wyka S.A."/>
            <person name="Mondo S.J."/>
            <person name="Liu M."/>
            <person name="Dettman J."/>
            <person name="Nalam V."/>
            <person name="Broders K.D."/>
        </authorList>
    </citation>
    <scope>NUCLEOTIDE SEQUENCE [LARGE SCALE GENOMIC DNA]</scope>
    <source>
        <strain evidence="2 3">CCC 1485</strain>
    </source>
</reference>
<dbReference type="Gene3D" id="3.40.630.30">
    <property type="match status" value="1"/>
</dbReference>
<feature type="region of interest" description="Disordered" evidence="1">
    <location>
        <begin position="31"/>
        <end position="125"/>
    </location>
</feature>
<proteinExistence type="predicted"/>
<name>A0A9P7ML41_9HYPO</name>
<dbReference type="EMBL" id="SRPO01000001">
    <property type="protein sequence ID" value="KAG5949753.1"/>
    <property type="molecule type" value="Genomic_DNA"/>
</dbReference>
<sequence length="611" mass="67610">MASSTAKRLPVRNQENFSKVCKEMKSWIQHVSPASETTTPLGSLYPKPTVAGFGPEEGSSESLEQKVATAGRPASLTEDAGKAENRKTCLPELHGGPETEPTERSPAPEKACIEPASTASSETSQLSATVNVSKYSPNSLSITLSAVKGSSQRLSEEVQPIPLGLIHAAVLNPVGMETRACQGDKDCSVDCPSHCGNGSSMAFPSFSDRSVANISNCVSDEAAYENWQRDAKVPHDDPVKSWSAKYMTSPSLLVSSDEISDAANSRCDIDPETGRFLTPACQPETLRFVTVGPCEGHRDILWRQMNMTSELYIMKERRSRENMANSYQMALDLRTDYLHSSSKSDQALARADCTVRPATQMDFAVIAEVVNANKASGEVNDCAMRPQDDKSFAMRSEDVARVWEACRADKRPFIVVEPAEENLLDRSKWPNHSDIVYEEFARFVAEHPRPSLGVVGFAFVTGSQPGLSDRVRPEACFSGRLTLMVHPDHRHKLYGSALLDRIMTTIMPLYNSVVDYEWNCGEMKLNGIHEFPATRNVRQYTRLHVELTEANDGDDTPGRTHFLKKFGFEEVGRLKDVVSTEDGQRNMHWRDLVTWARVITPGSNISVRRLV</sequence>
<dbReference type="OrthoDB" id="2129362at2759"/>
<feature type="compositionally biased region" description="Polar residues" evidence="1">
    <location>
        <begin position="32"/>
        <end position="41"/>
    </location>
</feature>
<organism evidence="2 3">
    <name type="scientific">Claviceps pazoutovae</name>
    <dbReference type="NCBI Taxonomy" id="1649127"/>
    <lineage>
        <taxon>Eukaryota</taxon>
        <taxon>Fungi</taxon>
        <taxon>Dikarya</taxon>
        <taxon>Ascomycota</taxon>
        <taxon>Pezizomycotina</taxon>
        <taxon>Sordariomycetes</taxon>
        <taxon>Hypocreomycetidae</taxon>
        <taxon>Hypocreales</taxon>
        <taxon>Clavicipitaceae</taxon>
        <taxon>Claviceps</taxon>
    </lineage>
</organism>
<dbReference type="Proteomes" id="UP000706124">
    <property type="component" value="Unassembled WGS sequence"/>
</dbReference>
<protein>
    <recommendedName>
        <fullName evidence="4">Acyl-CoA N-acyltransferase</fullName>
    </recommendedName>
</protein>
<dbReference type="InterPro" id="IPR016181">
    <property type="entry name" value="Acyl_CoA_acyltransferase"/>
</dbReference>
<gene>
    <name evidence="2" type="ORF">E4U60_000039</name>
</gene>
<evidence type="ECO:0000313" key="3">
    <source>
        <dbReference type="Proteomes" id="UP000706124"/>
    </source>
</evidence>
<evidence type="ECO:0008006" key="4">
    <source>
        <dbReference type="Google" id="ProtNLM"/>
    </source>
</evidence>
<evidence type="ECO:0000256" key="1">
    <source>
        <dbReference type="SAM" id="MobiDB-lite"/>
    </source>
</evidence>
<feature type="compositionally biased region" description="Basic and acidic residues" evidence="1">
    <location>
        <begin position="79"/>
        <end position="107"/>
    </location>
</feature>
<dbReference type="AlphaFoldDB" id="A0A9P7ML41"/>
<dbReference type="SUPFAM" id="SSF55729">
    <property type="entry name" value="Acyl-CoA N-acyltransferases (Nat)"/>
    <property type="match status" value="1"/>
</dbReference>
<accession>A0A9P7ML41</accession>
<keyword evidence="3" id="KW-1185">Reference proteome</keyword>
<comment type="caution">
    <text evidence="2">The sequence shown here is derived from an EMBL/GenBank/DDBJ whole genome shotgun (WGS) entry which is preliminary data.</text>
</comment>
<evidence type="ECO:0000313" key="2">
    <source>
        <dbReference type="EMBL" id="KAG5949753.1"/>
    </source>
</evidence>